<proteinExistence type="predicted"/>
<protein>
    <submittedName>
        <fullName evidence="1">Uncharacterized protein</fullName>
    </submittedName>
</protein>
<keyword evidence="2" id="KW-1185">Reference proteome</keyword>
<reference evidence="1 2" key="1">
    <citation type="submission" date="2019-02" db="EMBL/GenBank/DDBJ databases">
        <title>Isolation and identification of novel species under the genus Muribaculum.</title>
        <authorList>
            <person name="Miyake S."/>
            <person name="Ding Y."/>
            <person name="Low A."/>
            <person name="Soh M."/>
            <person name="Seedorf H."/>
        </authorList>
    </citation>
    <scope>NUCLEOTIDE SEQUENCE [LARGE SCALE GENOMIC DNA]</scope>
    <source>
        <strain evidence="1 2">TLL-A3</strain>
    </source>
</reference>
<name>A0A4Z0V1Z0_9BACT</name>
<comment type="caution">
    <text evidence="1">The sequence shown here is derived from an EMBL/GenBank/DDBJ whole genome shotgun (WGS) entry which is preliminary data.</text>
</comment>
<dbReference type="AlphaFoldDB" id="A0A4Z0V1Z0"/>
<dbReference type="EMBL" id="SJSA01000002">
    <property type="protein sequence ID" value="TGG37172.1"/>
    <property type="molecule type" value="Genomic_DNA"/>
</dbReference>
<dbReference type="Proteomes" id="UP000297635">
    <property type="component" value="Unassembled WGS sequence"/>
</dbReference>
<sequence length="163" mass="18820">MPRGVVKEIPCPPIHYVFGNAQYVKDKLDDLSKSPRGAEMKFPMIALFCPFNEQRNTPDYHSKAKVRILIACSSDKKWSNEQRLETSFKNILRPIYNRFLEALKEDGRFDFGYDEHVAHEYSENYSYGRYGAHTGTGEEVSEPIDAINISNLELKVKLPNCRK</sequence>
<evidence type="ECO:0000313" key="2">
    <source>
        <dbReference type="Proteomes" id="UP000297635"/>
    </source>
</evidence>
<evidence type="ECO:0000313" key="1">
    <source>
        <dbReference type="EMBL" id="TGG37172.1"/>
    </source>
</evidence>
<gene>
    <name evidence="1" type="ORF">EZ315_12215</name>
</gene>
<accession>A0A4Z0V1Z0</accession>
<organism evidence="1 2">
    <name type="scientific">Duncaniella freteri</name>
    <dbReference type="NCBI Taxonomy" id="2530391"/>
    <lineage>
        <taxon>Bacteria</taxon>
        <taxon>Pseudomonadati</taxon>
        <taxon>Bacteroidota</taxon>
        <taxon>Bacteroidia</taxon>
        <taxon>Bacteroidales</taxon>
        <taxon>Muribaculaceae</taxon>
        <taxon>Duncaniella</taxon>
    </lineage>
</organism>